<dbReference type="CDD" id="cd05804">
    <property type="entry name" value="StaR_like"/>
    <property type="match status" value="1"/>
</dbReference>
<dbReference type="OrthoDB" id="1427555at2759"/>
<comment type="caution">
    <text evidence="5">The sequence shown here is derived from an EMBL/GenBank/DDBJ whole genome shotgun (WGS) entry which is preliminary data.</text>
</comment>
<dbReference type="InterPro" id="IPR033891">
    <property type="entry name" value="TTC38"/>
</dbReference>
<name>A0A5N6LPJ5_9ASTR</name>
<dbReference type="SUPFAM" id="SSF48452">
    <property type="entry name" value="TPR-like"/>
    <property type="match status" value="1"/>
</dbReference>
<dbReference type="PANTHER" id="PTHR16263">
    <property type="entry name" value="TETRATRICOPEPTIDE REPEAT PROTEIN 38"/>
    <property type="match status" value="1"/>
</dbReference>
<dbReference type="AlphaFoldDB" id="A0A5N6LPJ5"/>
<accession>A0A5N6LPJ5</accession>
<sequence length="515" mass="58213">MSNCFVGVEKYKSECITNDGDEEEMLVKPKYEMAVQFPSTTAASVATPLDSYHTPSLTAAPFDAPISSDLAPPPTAEPIVLSYGRRRDVIMKAIDDDPNCVLANILAAHFCSSYDPSRVQSLVHAASSNLGNATPYEKAVFETIQCLMSPDRDDHVAVELHSKLLNDFPKDLVSLKRAQVLCFYMGRPDLSLQLVQQVLPANNHQDFVYGMLAFPLLELGRMGDAEKAASTGFQINKEDPWSQHALCHVFQYQCRFKEAVKFMEECSKSWAPLSSFMNTHNWWHVALCYLEGNAPLENIREIYENRIWKELDRSDATPVEVYLNAVGFLLRVHVRGEFHFFEDHMKMLAGYLSDRAFWYLEWHLDLLILWALACIGKASEAQDLLNGLKLKVSTMIPKKEKLMQKGLMLAEAAYEYGRGDFTRALELLGPDFDAENCKMVGASGEQLDVFNEVWYVMLLDAGDAEKAIEVIERQLKKRDGIPFLWRLLERGYMALGKQEAEAIGAKARALEISYF</sequence>
<evidence type="ECO:0000256" key="1">
    <source>
        <dbReference type="ARBA" id="ARBA00005857"/>
    </source>
</evidence>
<protein>
    <recommendedName>
        <fullName evidence="2">Tetratricopeptide repeat protein 38</fullName>
    </recommendedName>
</protein>
<proteinExistence type="inferred from homology"/>
<dbReference type="Gene3D" id="1.25.40.10">
    <property type="entry name" value="Tetratricopeptide repeat domain"/>
    <property type="match status" value="1"/>
</dbReference>
<comment type="similarity">
    <text evidence="1">Belongs to the TTC38 family.</text>
</comment>
<evidence type="ECO:0000256" key="4">
    <source>
        <dbReference type="ARBA" id="ARBA00022803"/>
    </source>
</evidence>
<evidence type="ECO:0000313" key="6">
    <source>
        <dbReference type="Proteomes" id="UP000326396"/>
    </source>
</evidence>
<dbReference type="PANTHER" id="PTHR16263:SF4">
    <property type="entry name" value="TETRATRICOPEPTIDE REPEAT PROTEIN 38"/>
    <property type="match status" value="1"/>
</dbReference>
<organism evidence="5 6">
    <name type="scientific">Mikania micrantha</name>
    <name type="common">bitter vine</name>
    <dbReference type="NCBI Taxonomy" id="192012"/>
    <lineage>
        <taxon>Eukaryota</taxon>
        <taxon>Viridiplantae</taxon>
        <taxon>Streptophyta</taxon>
        <taxon>Embryophyta</taxon>
        <taxon>Tracheophyta</taxon>
        <taxon>Spermatophyta</taxon>
        <taxon>Magnoliopsida</taxon>
        <taxon>eudicotyledons</taxon>
        <taxon>Gunneridae</taxon>
        <taxon>Pentapetalae</taxon>
        <taxon>asterids</taxon>
        <taxon>campanulids</taxon>
        <taxon>Asterales</taxon>
        <taxon>Asteraceae</taxon>
        <taxon>Asteroideae</taxon>
        <taxon>Heliantheae alliance</taxon>
        <taxon>Eupatorieae</taxon>
        <taxon>Mikania</taxon>
    </lineage>
</organism>
<evidence type="ECO:0000313" key="5">
    <source>
        <dbReference type="EMBL" id="KAD2393791.1"/>
    </source>
</evidence>
<keyword evidence="4" id="KW-0802">TPR repeat</keyword>
<keyword evidence="3" id="KW-0677">Repeat</keyword>
<reference evidence="5 6" key="1">
    <citation type="submission" date="2019-05" db="EMBL/GenBank/DDBJ databases">
        <title>Mikania micrantha, genome provides insights into the molecular mechanism of rapid growth.</title>
        <authorList>
            <person name="Liu B."/>
        </authorList>
    </citation>
    <scope>NUCLEOTIDE SEQUENCE [LARGE SCALE GENOMIC DNA]</scope>
    <source>
        <strain evidence="5">NLD-2019</strain>
        <tissue evidence="5">Leaf</tissue>
    </source>
</reference>
<gene>
    <name evidence="5" type="ORF">E3N88_40768</name>
</gene>
<dbReference type="EMBL" id="SZYD01000019">
    <property type="protein sequence ID" value="KAD2393791.1"/>
    <property type="molecule type" value="Genomic_DNA"/>
</dbReference>
<evidence type="ECO:0000256" key="3">
    <source>
        <dbReference type="ARBA" id="ARBA00022737"/>
    </source>
</evidence>
<keyword evidence="6" id="KW-1185">Reference proteome</keyword>
<dbReference type="InterPro" id="IPR011990">
    <property type="entry name" value="TPR-like_helical_dom_sf"/>
</dbReference>
<dbReference type="Proteomes" id="UP000326396">
    <property type="component" value="Linkage Group LG9"/>
</dbReference>
<evidence type="ECO:0000256" key="2">
    <source>
        <dbReference type="ARBA" id="ARBA00019992"/>
    </source>
</evidence>